<feature type="region of interest" description="Disordered" evidence="1">
    <location>
        <begin position="109"/>
        <end position="131"/>
    </location>
</feature>
<evidence type="ECO:0000256" key="1">
    <source>
        <dbReference type="SAM" id="MobiDB-lite"/>
    </source>
</evidence>
<dbReference type="Proteomes" id="UP000887564">
    <property type="component" value="Unplaced"/>
</dbReference>
<keyword evidence="2" id="KW-1185">Reference proteome</keyword>
<protein>
    <submittedName>
        <fullName evidence="3">Uncharacterized protein</fullName>
    </submittedName>
</protein>
<name>A0A914REH5_PAREQ</name>
<evidence type="ECO:0000313" key="2">
    <source>
        <dbReference type="Proteomes" id="UP000887564"/>
    </source>
</evidence>
<reference evidence="3" key="1">
    <citation type="submission" date="2022-11" db="UniProtKB">
        <authorList>
            <consortium name="WormBaseParasite"/>
        </authorList>
    </citation>
    <scope>IDENTIFICATION</scope>
</reference>
<sequence>MESWKGRHAQAMSALGKCGPERVLNLTQSEIPLEFRGGVPVWRLENQALAHNQTIESLKNQLQGMTKQRNDMHGKFEQARALARQYRMKSQNLEKEQAELKEQLAAKQASVAATPADESSKEEVNKLTQQL</sequence>
<evidence type="ECO:0000313" key="3">
    <source>
        <dbReference type="WBParaSite" id="PEQ_0000471501-mRNA-1"/>
    </source>
</evidence>
<dbReference type="AlphaFoldDB" id="A0A914REH5"/>
<proteinExistence type="predicted"/>
<dbReference type="WBParaSite" id="PEQ_0000471501-mRNA-1">
    <property type="protein sequence ID" value="PEQ_0000471501-mRNA-1"/>
    <property type="gene ID" value="PEQ_0000471501"/>
</dbReference>
<accession>A0A914REH5</accession>
<organism evidence="2 3">
    <name type="scientific">Parascaris equorum</name>
    <name type="common">Equine roundworm</name>
    <dbReference type="NCBI Taxonomy" id="6256"/>
    <lineage>
        <taxon>Eukaryota</taxon>
        <taxon>Metazoa</taxon>
        <taxon>Ecdysozoa</taxon>
        <taxon>Nematoda</taxon>
        <taxon>Chromadorea</taxon>
        <taxon>Rhabditida</taxon>
        <taxon>Spirurina</taxon>
        <taxon>Ascaridomorpha</taxon>
        <taxon>Ascaridoidea</taxon>
        <taxon>Ascarididae</taxon>
        <taxon>Parascaris</taxon>
    </lineage>
</organism>